<evidence type="ECO:0000256" key="3">
    <source>
        <dbReference type="ARBA" id="ARBA00023163"/>
    </source>
</evidence>
<dbReference type="SUPFAM" id="SSF54909">
    <property type="entry name" value="Dimeric alpha+beta barrel"/>
    <property type="match status" value="1"/>
</dbReference>
<dbReference type="InterPro" id="IPR036390">
    <property type="entry name" value="WH_DNA-bd_sf"/>
</dbReference>
<dbReference type="GO" id="GO:0005829">
    <property type="term" value="C:cytosol"/>
    <property type="evidence" value="ECO:0007669"/>
    <property type="project" value="TreeGrafter"/>
</dbReference>
<dbReference type="AlphaFoldDB" id="A0A561ULN8"/>
<dbReference type="InterPro" id="IPR000485">
    <property type="entry name" value="AsnC-type_HTH_dom"/>
</dbReference>
<dbReference type="GO" id="GO:0043565">
    <property type="term" value="F:sequence-specific DNA binding"/>
    <property type="evidence" value="ECO:0007669"/>
    <property type="project" value="InterPro"/>
</dbReference>
<dbReference type="EMBL" id="VIWT01000001">
    <property type="protein sequence ID" value="TWG00244.1"/>
    <property type="molecule type" value="Genomic_DNA"/>
</dbReference>
<reference evidence="5 6" key="1">
    <citation type="submission" date="2019-06" db="EMBL/GenBank/DDBJ databases">
        <title>Sequencing the genomes of 1000 actinobacteria strains.</title>
        <authorList>
            <person name="Klenk H.-P."/>
        </authorList>
    </citation>
    <scope>NUCLEOTIDE SEQUENCE [LARGE SCALE GENOMIC DNA]</scope>
    <source>
        <strain evidence="5 6">DSM 44826</strain>
    </source>
</reference>
<dbReference type="InterPro" id="IPR019888">
    <property type="entry name" value="Tscrpt_reg_AsnC-like"/>
</dbReference>
<feature type="domain" description="HTH asnC-type" evidence="4">
    <location>
        <begin position="177"/>
        <end position="237"/>
    </location>
</feature>
<dbReference type="SMART" id="SM00344">
    <property type="entry name" value="HTH_ASNC"/>
    <property type="match status" value="2"/>
</dbReference>
<dbReference type="InterPro" id="IPR036388">
    <property type="entry name" value="WH-like_DNA-bd_sf"/>
</dbReference>
<dbReference type="PANTHER" id="PTHR30154">
    <property type="entry name" value="LEUCINE-RESPONSIVE REGULATORY PROTEIN"/>
    <property type="match status" value="1"/>
</dbReference>
<dbReference type="OrthoDB" id="4050641at2"/>
<evidence type="ECO:0000313" key="6">
    <source>
        <dbReference type="Proteomes" id="UP000317940"/>
    </source>
</evidence>
<evidence type="ECO:0000259" key="4">
    <source>
        <dbReference type="PROSITE" id="PS50956"/>
    </source>
</evidence>
<dbReference type="PROSITE" id="PS50956">
    <property type="entry name" value="HTH_ASNC_2"/>
    <property type="match status" value="1"/>
</dbReference>
<keyword evidence="6" id="KW-1185">Reference proteome</keyword>
<keyword evidence="2" id="KW-0238">DNA-binding</keyword>
<dbReference type="Gene3D" id="1.10.10.10">
    <property type="entry name" value="Winged helix-like DNA-binding domain superfamily/Winged helix DNA-binding domain"/>
    <property type="match status" value="2"/>
</dbReference>
<accession>A0A561ULN8</accession>
<proteinExistence type="predicted"/>
<sequence length="325" mass="34175">MANPATLDRLDQRLVCALQLDGRAEPGRIAAALGVSVRTVTRRLARLRETGVARVVLMPRAEDEAVGALLLRVRVLSGRVAAVAEALAARLDVPFVDVMLGGQEVGAVLVTDQPGRDRLFYRQLPGTDAVTETTVHAVLHLFGDAGGWRAGLLSPDEEAALAVAPEPDAVRLTAGELDELDRALLAALAPDARRSASGLAAELGTPESTVRRRLLRLGAGGLLHTHVTVDPRLLGLAVDANLWLSVPPGRLAEAGEALAAHPQTHGVAATSGPHNLMAAVFCPDYESLYRFTTEVLGPLGADRVEAAIVGRAVKRAGARVVLPRL</sequence>
<dbReference type="InterPro" id="IPR019887">
    <property type="entry name" value="Tscrpt_reg_AsnC/Lrp_C"/>
</dbReference>
<dbReference type="Gene3D" id="3.30.70.920">
    <property type="match status" value="1"/>
</dbReference>
<protein>
    <submittedName>
        <fullName evidence="5">AsnC family transcriptional regulator</fullName>
    </submittedName>
</protein>
<dbReference type="PANTHER" id="PTHR30154:SF34">
    <property type="entry name" value="TRANSCRIPTIONAL REGULATOR AZLB"/>
    <property type="match status" value="1"/>
</dbReference>
<organism evidence="5 6">
    <name type="scientific">Kitasatospora viridis</name>
    <dbReference type="NCBI Taxonomy" id="281105"/>
    <lineage>
        <taxon>Bacteria</taxon>
        <taxon>Bacillati</taxon>
        <taxon>Actinomycetota</taxon>
        <taxon>Actinomycetes</taxon>
        <taxon>Kitasatosporales</taxon>
        <taxon>Streptomycetaceae</taxon>
        <taxon>Kitasatospora</taxon>
    </lineage>
</organism>
<evidence type="ECO:0000256" key="2">
    <source>
        <dbReference type="ARBA" id="ARBA00023125"/>
    </source>
</evidence>
<dbReference type="InterPro" id="IPR011008">
    <property type="entry name" value="Dimeric_a/b-barrel"/>
</dbReference>
<evidence type="ECO:0000313" key="5">
    <source>
        <dbReference type="EMBL" id="TWG00244.1"/>
    </source>
</evidence>
<dbReference type="RefSeq" id="WP_145906371.1">
    <property type="nucleotide sequence ID" value="NZ_BAAAMZ010000016.1"/>
</dbReference>
<dbReference type="SUPFAM" id="SSF46785">
    <property type="entry name" value="Winged helix' DNA-binding domain"/>
    <property type="match status" value="2"/>
</dbReference>
<dbReference type="PRINTS" id="PR00033">
    <property type="entry name" value="HTHASNC"/>
</dbReference>
<dbReference type="Pfam" id="PF01037">
    <property type="entry name" value="AsnC_trans_reg"/>
    <property type="match status" value="1"/>
</dbReference>
<gene>
    <name evidence="5" type="ORF">FHX73_114117</name>
</gene>
<keyword evidence="1" id="KW-0805">Transcription regulation</keyword>
<keyword evidence="3" id="KW-0804">Transcription</keyword>
<dbReference type="Proteomes" id="UP000317940">
    <property type="component" value="Unassembled WGS sequence"/>
</dbReference>
<evidence type="ECO:0000256" key="1">
    <source>
        <dbReference type="ARBA" id="ARBA00023015"/>
    </source>
</evidence>
<dbReference type="GO" id="GO:0043200">
    <property type="term" value="P:response to amino acid"/>
    <property type="evidence" value="ECO:0007669"/>
    <property type="project" value="TreeGrafter"/>
</dbReference>
<dbReference type="Pfam" id="PF13404">
    <property type="entry name" value="HTH_AsnC-type"/>
    <property type="match status" value="2"/>
</dbReference>
<comment type="caution">
    <text evidence="5">The sequence shown here is derived from an EMBL/GenBank/DDBJ whole genome shotgun (WGS) entry which is preliminary data.</text>
</comment>
<name>A0A561ULN8_9ACTN</name>